<dbReference type="SUPFAM" id="SSF81653">
    <property type="entry name" value="Calcium ATPase, transduction domain A"/>
    <property type="match status" value="1"/>
</dbReference>
<evidence type="ECO:0000256" key="12">
    <source>
        <dbReference type="ARBA" id="ARBA00023065"/>
    </source>
</evidence>
<dbReference type="InterPro" id="IPR006121">
    <property type="entry name" value="HMA_dom"/>
</dbReference>
<evidence type="ECO:0000313" key="18">
    <source>
        <dbReference type="Proteomes" id="UP000221763"/>
    </source>
</evidence>
<accession>A0AAP8FY05</accession>
<feature type="transmembrane region" description="Helical" evidence="15">
    <location>
        <begin position="196"/>
        <end position="215"/>
    </location>
</feature>
<evidence type="ECO:0000256" key="15">
    <source>
        <dbReference type="RuleBase" id="RU362081"/>
    </source>
</evidence>
<dbReference type="Pfam" id="PF00702">
    <property type="entry name" value="Hydrolase"/>
    <property type="match status" value="1"/>
</dbReference>
<dbReference type="EC" id="7.2.2.8" evidence="3"/>
<feature type="transmembrane region" description="Helical" evidence="15">
    <location>
        <begin position="98"/>
        <end position="120"/>
    </location>
</feature>
<evidence type="ECO:0000256" key="1">
    <source>
        <dbReference type="ARBA" id="ARBA00004651"/>
    </source>
</evidence>
<evidence type="ECO:0000256" key="7">
    <source>
        <dbReference type="ARBA" id="ARBA00022796"/>
    </source>
</evidence>
<keyword evidence="10 15" id="KW-1133">Transmembrane helix</keyword>
<dbReference type="PROSITE" id="PS00154">
    <property type="entry name" value="ATPASE_E1_E2"/>
    <property type="match status" value="1"/>
</dbReference>
<dbReference type="CDD" id="cd02094">
    <property type="entry name" value="P-type_ATPase_Cu-like"/>
    <property type="match status" value="1"/>
</dbReference>
<gene>
    <name evidence="17" type="ORF">CS009_07265</name>
</gene>
<sequence>MAKEEVFVIDGMTCATCALTIENAVKKLDHVDSAVVNLTTEKLTVNYNPDLVSEKEIEKEIEKAVADAGYSASIFDPTMAKSQSKRQSEATQNMWHKFLLSALFAIPLLYISMGSMVGLWVPEIISMSAHPLNFALIQLILTLPVMYFGRGFYVNGFRSLFKGHPNMDSLVALATTAAFVYSLYGVYHIILGHSHHAHMLYFESVAVILTLIILGKYFETLSKGRTSDAIQKLVKLSAKEATVIRDGVEQAVAIEDVRVGDLILVKPGGKIPVDGSVVSGHSAIDESMLTGESIPVEKATEDKVYGASINGQGALTIRAEKVGDETLLAQIIKLVEDAQQTKAPIAKIADKVAGIFVPTVIVIALVTFIFWYLIMGQTFVFALQVTIAVLVIACPCALGLATPTAIMVGTGRGAENGILYKRGDTLENAHHLDTIVFDKTGTITQGKPQVVNIFAYQGDKDKLLAQVASIEKLSEHPLSQAIVEKASADKLALTEVTNFKSLTGFGLQADIDGQTVYVGNRKLMEKYQVDLTASQEAVLAVTQKGQTPIYISANAQLLGLITVADLLKADSKETVAKLQEKGIEVVMLTGDNSKTAQAIAKQAGIKNVISEVLPDQKSQAIQDLQSQGKMVAMVGDGINDAPALAVADIGIAVGSGTDIAIESADIILMKAEISDVLKALSISRLTIKIIKENLFWAFIYNILAIPVAMGVLYLFGGPLLNPMIAGLAMGFSSVSVVLNALRLKYIKLN</sequence>
<dbReference type="InterPro" id="IPR001757">
    <property type="entry name" value="P_typ_ATPase"/>
</dbReference>
<evidence type="ECO:0000256" key="3">
    <source>
        <dbReference type="ARBA" id="ARBA00012517"/>
    </source>
</evidence>
<dbReference type="RefSeq" id="WP_099421267.1">
    <property type="nucleotide sequence ID" value="NZ_PEBN01000035.1"/>
</dbReference>
<dbReference type="GO" id="GO:0055070">
    <property type="term" value="P:copper ion homeostasis"/>
    <property type="evidence" value="ECO:0007669"/>
    <property type="project" value="TreeGrafter"/>
</dbReference>
<dbReference type="PRINTS" id="PR00119">
    <property type="entry name" value="CATATPASE"/>
</dbReference>
<dbReference type="NCBIfam" id="TIGR01511">
    <property type="entry name" value="ATPase-IB1_Cu"/>
    <property type="match status" value="1"/>
</dbReference>
<dbReference type="InterPro" id="IPR017969">
    <property type="entry name" value="Heavy-metal-associated_CS"/>
</dbReference>
<dbReference type="SUPFAM" id="SSF56784">
    <property type="entry name" value="HAD-like"/>
    <property type="match status" value="1"/>
</dbReference>
<dbReference type="CDD" id="cd00371">
    <property type="entry name" value="HMA"/>
    <property type="match status" value="1"/>
</dbReference>
<keyword evidence="9" id="KW-1278">Translocase</keyword>
<keyword evidence="15" id="KW-1003">Cell membrane</keyword>
<dbReference type="SFLD" id="SFLDS00003">
    <property type="entry name" value="Haloacid_Dehalogenase"/>
    <property type="match status" value="1"/>
</dbReference>
<dbReference type="GO" id="GO:0140581">
    <property type="term" value="F:P-type monovalent copper transporter activity"/>
    <property type="evidence" value="ECO:0007669"/>
    <property type="project" value="UniProtKB-EC"/>
</dbReference>
<dbReference type="GO" id="GO:0005886">
    <property type="term" value="C:plasma membrane"/>
    <property type="evidence" value="ECO:0007669"/>
    <property type="project" value="UniProtKB-SubCell"/>
</dbReference>
<name>A0AAP8FY05_STRMC</name>
<evidence type="ECO:0000256" key="11">
    <source>
        <dbReference type="ARBA" id="ARBA00023008"/>
    </source>
</evidence>
<evidence type="ECO:0000256" key="14">
    <source>
        <dbReference type="ARBA" id="ARBA00049289"/>
    </source>
</evidence>
<feature type="transmembrane region" description="Helical" evidence="15">
    <location>
        <begin position="170"/>
        <end position="190"/>
    </location>
</feature>
<dbReference type="InterPro" id="IPR023299">
    <property type="entry name" value="ATPase_P-typ_cyto_dom_N"/>
</dbReference>
<dbReference type="SFLD" id="SFLDG00002">
    <property type="entry name" value="C1.7:_P-type_atpase_like"/>
    <property type="match status" value="1"/>
</dbReference>
<dbReference type="GO" id="GO:0005524">
    <property type="term" value="F:ATP binding"/>
    <property type="evidence" value="ECO:0007669"/>
    <property type="project" value="UniProtKB-UniRule"/>
</dbReference>
<keyword evidence="11" id="KW-0186">Copper</keyword>
<dbReference type="SUPFAM" id="SSF81665">
    <property type="entry name" value="Calcium ATPase, transmembrane domain M"/>
    <property type="match status" value="1"/>
</dbReference>
<dbReference type="InterPro" id="IPR027256">
    <property type="entry name" value="P-typ_ATPase_IB"/>
</dbReference>
<keyword evidence="12" id="KW-0813">Transport</keyword>
<comment type="subcellular location">
    <subcellularLocation>
        <location evidence="1">Cell membrane</location>
        <topology evidence="1">Multi-pass membrane protein</topology>
    </subcellularLocation>
</comment>
<proteinExistence type="inferred from homology"/>
<dbReference type="Pfam" id="PF00122">
    <property type="entry name" value="E1-E2_ATPase"/>
    <property type="match status" value="1"/>
</dbReference>
<dbReference type="NCBIfam" id="TIGR01494">
    <property type="entry name" value="ATPase_P-type"/>
    <property type="match status" value="1"/>
</dbReference>
<feature type="transmembrane region" description="Helical" evidence="15">
    <location>
        <begin position="694"/>
        <end position="716"/>
    </location>
</feature>
<evidence type="ECO:0000256" key="13">
    <source>
        <dbReference type="ARBA" id="ARBA00023136"/>
    </source>
</evidence>
<dbReference type="InterPro" id="IPR059000">
    <property type="entry name" value="ATPase_P-type_domA"/>
</dbReference>
<dbReference type="PROSITE" id="PS01047">
    <property type="entry name" value="HMA_1"/>
    <property type="match status" value="1"/>
</dbReference>
<keyword evidence="12" id="KW-0406">Ion transport</keyword>
<dbReference type="PANTHER" id="PTHR43520">
    <property type="entry name" value="ATP7, ISOFORM B"/>
    <property type="match status" value="1"/>
</dbReference>
<dbReference type="GO" id="GO:0043682">
    <property type="term" value="F:P-type divalent copper transporter activity"/>
    <property type="evidence" value="ECO:0007669"/>
    <property type="project" value="TreeGrafter"/>
</dbReference>
<dbReference type="Gene3D" id="2.70.150.10">
    <property type="entry name" value="Calcium-transporting ATPase, cytoplasmic transduction domain A"/>
    <property type="match status" value="1"/>
</dbReference>
<keyword evidence="7" id="KW-0187">Copper transport</keyword>
<dbReference type="NCBIfam" id="TIGR01525">
    <property type="entry name" value="ATPase-IB_hvy"/>
    <property type="match status" value="1"/>
</dbReference>
<dbReference type="InterPro" id="IPR008250">
    <property type="entry name" value="ATPase_P-typ_transduc_dom_A_sf"/>
</dbReference>
<comment type="caution">
    <text evidence="17">The sequence shown here is derived from an EMBL/GenBank/DDBJ whole genome shotgun (WGS) entry which is preliminary data.</text>
</comment>
<feature type="domain" description="HMA" evidence="16">
    <location>
        <begin position="3"/>
        <end position="73"/>
    </location>
</feature>
<dbReference type="PROSITE" id="PS50846">
    <property type="entry name" value="HMA_2"/>
    <property type="match status" value="1"/>
</dbReference>
<dbReference type="FunFam" id="3.30.70.100:FF:000005">
    <property type="entry name" value="Copper-exporting P-type ATPase A"/>
    <property type="match status" value="1"/>
</dbReference>
<evidence type="ECO:0000256" key="10">
    <source>
        <dbReference type="ARBA" id="ARBA00022989"/>
    </source>
</evidence>
<evidence type="ECO:0000259" key="16">
    <source>
        <dbReference type="PROSITE" id="PS50846"/>
    </source>
</evidence>
<keyword evidence="8 15" id="KW-0067">ATP-binding</keyword>
<dbReference type="FunFam" id="2.70.150.10:FF:000002">
    <property type="entry name" value="Copper-transporting ATPase 1, putative"/>
    <property type="match status" value="1"/>
</dbReference>
<evidence type="ECO:0000256" key="6">
    <source>
        <dbReference type="ARBA" id="ARBA00022741"/>
    </source>
</evidence>
<keyword evidence="5 15" id="KW-0479">Metal-binding</keyword>
<dbReference type="AlphaFoldDB" id="A0AAP8FY05"/>
<dbReference type="SUPFAM" id="SSF55008">
    <property type="entry name" value="HMA, heavy metal-associated domain"/>
    <property type="match status" value="1"/>
</dbReference>
<comment type="catalytic activity">
    <reaction evidence="14">
        <text>Cu(+)(in) + ATP + H2O = Cu(+)(out) + ADP + phosphate + H(+)</text>
        <dbReference type="Rhea" id="RHEA:25792"/>
        <dbReference type="ChEBI" id="CHEBI:15377"/>
        <dbReference type="ChEBI" id="CHEBI:15378"/>
        <dbReference type="ChEBI" id="CHEBI:30616"/>
        <dbReference type="ChEBI" id="CHEBI:43474"/>
        <dbReference type="ChEBI" id="CHEBI:49552"/>
        <dbReference type="ChEBI" id="CHEBI:456216"/>
        <dbReference type="EC" id="7.2.2.8"/>
    </reaction>
</comment>
<keyword evidence="13 15" id="KW-0472">Membrane</keyword>
<dbReference type="InterPro" id="IPR023298">
    <property type="entry name" value="ATPase_P-typ_TM_dom_sf"/>
</dbReference>
<evidence type="ECO:0000256" key="4">
    <source>
        <dbReference type="ARBA" id="ARBA00022692"/>
    </source>
</evidence>
<dbReference type="GO" id="GO:0016887">
    <property type="term" value="F:ATP hydrolysis activity"/>
    <property type="evidence" value="ECO:0007669"/>
    <property type="project" value="InterPro"/>
</dbReference>
<feature type="transmembrane region" description="Helical" evidence="15">
    <location>
        <begin position="722"/>
        <end position="741"/>
    </location>
</feature>
<dbReference type="SFLD" id="SFLDF00027">
    <property type="entry name" value="p-type_atpase"/>
    <property type="match status" value="1"/>
</dbReference>
<evidence type="ECO:0000256" key="2">
    <source>
        <dbReference type="ARBA" id="ARBA00006024"/>
    </source>
</evidence>
<dbReference type="InterPro" id="IPR023214">
    <property type="entry name" value="HAD_sf"/>
</dbReference>
<dbReference type="Gene3D" id="3.30.70.100">
    <property type="match status" value="1"/>
</dbReference>
<evidence type="ECO:0000256" key="8">
    <source>
        <dbReference type="ARBA" id="ARBA00022840"/>
    </source>
</evidence>
<organism evidence="17 18">
    <name type="scientific">Streptococcus macedonicus</name>
    <name type="common">Streptococcus gallolyticus macedonicus</name>
    <dbReference type="NCBI Taxonomy" id="59310"/>
    <lineage>
        <taxon>Bacteria</taxon>
        <taxon>Bacillati</taxon>
        <taxon>Bacillota</taxon>
        <taxon>Bacilli</taxon>
        <taxon>Lactobacillales</taxon>
        <taxon>Streptococcaceae</taxon>
        <taxon>Streptococcus</taxon>
    </lineage>
</organism>
<dbReference type="Gene3D" id="3.40.1110.10">
    <property type="entry name" value="Calcium-transporting ATPase, cytoplasmic domain N"/>
    <property type="match status" value="1"/>
</dbReference>
<dbReference type="InterPro" id="IPR036163">
    <property type="entry name" value="HMA_dom_sf"/>
</dbReference>
<dbReference type="PRINTS" id="PR00943">
    <property type="entry name" value="CUATPASE"/>
</dbReference>
<evidence type="ECO:0000256" key="9">
    <source>
        <dbReference type="ARBA" id="ARBA00022967"/>
    </source>
</evidence>
<keyword evidence="4 15" id="KW-0812">Transmembrane</keyword>
<dbReference type="Gene3D" id="3.40.50.1000">
    <property type="entry name" value="HAD superfamily/HAD-like"/>
    <property type="match status" value="1"/>
</dbReference>
<dbReference type="GO" id="GO:0005507">
    <property type="term" value="F:copper ion binding"/>
    <property type="evidence" value="ECO:0007669"/>
    <property type="project" value="TreeGrafter"/>
</dbReference>
<feature type="transmembrane region" description="Helical" evidence="15">
    <location>
        <begin position="132"/>
        <end position="149"/>
    </location>
</feature>
<comment type="similarity">
    <text evidence="2 15">Belongs to the cation transport ATPase (P-type) (TC 3.A.3) family. Type IB subfamily.</text>
</comment>
<evidence type="ECO:0000256" key="5">
    <source>
        <dbReference type="ARBA" id="ARBA00022723"/>
    </source>
</evidence>
<dbReference type="Proteomes" id="UP000221763">
    <property type="component" value="Unassembled WGS sequence"/>
</dbReference>
<reference evidence="17 18" key="1">
    <citation type="submission" date="2017-10" db="EMBL/GenBank/DDBJ databases">
        <title>Whole-genome sequence of three Streptococcus macedonicus strains isolated from Italian cheeses of the Veneto region.</title>
        <authorList>
            <person name="Treu L."/>
            <person name="De Diego-Diaz B."/>
            <person name="Papadimitriou K."/>
            <person name="Tsakalidou E."/>
            <person name="Corich V."/>
            <person name="Giacomini A."/>
        </authorList>
    </citation>
    <scope>NUCLEOTIDE SEQUENCE [LARGE SCALE GENOMIC DNA]</scope>
    <source>
        <strain evidence="17 18">19AS</strain>
    </source>
</reference>
<keyword evidence="6 15" id="KW-0547">Nucleotide-binding</keyword>
<dbReference type="PANTHER" id="PTHR43520:SF8">
    <property type="entry name" value="P-TYPE CU(+) TRANSPORTER"/>
    <property type="match status" value="1"/>
</dbReference>
<dbReference type="Pfam" id="PF00403">
    <property type="entry name" value="HMA"/>
    <property type="match status" value="1"/>
</dbReference>
<feature type="transmembrane region" description="Helical" evidence="15">
    <location>
        <begin position="380"/>
        <end position="402"/>
    </location>
</feature>
<protein>
    <recommendedName>
        <fullName evidence="3">P-type Cu(+) transporter</fullName>
        <ecNumber evidence="3">7.2.2.8</ecNumber>
    </recommendedName>
</protein>
<dbReference type="InterPro" id="IPR044492">
    <property type="entry name" value="P_typ_ATPase_HD_dom"/>
</dbReference>
<dbReference type="InterPro" id="IPR036412">
    <property type="entry name" value="HAD-like_sf"/>
</dbReference>
<dbReference type="InterPro" id="IPR018303">
    <property type="entry name" value="ATPase_P-typ_P_site"/>
</dbReference>
<feature type="transmembrane region" description="Helical" evidence="15">
    <location>
        <begin position="352"/>
        <end position="374"/>
    </location>
</feature>
<dbReference type="EMBL" id="PEBN01000035">
    <property type="protein sequence ID" value="PHV56802.1"/>
    <property type="molecule type" value="Genomic_DNA"/>
</dbReference>
<evidence type="ECO:0000313" key="17">
    <source>
        <dbReference type="EMBL" id="PHV56802.1"/>
    </source>
</evidence>